<reference evidence="2 3" key="2">
    <citation type="journal article" date="2013" name="Plant Cell Physiol.">
        <title>Rice Annotation Project Database (RAP-DB): an integrative and interactive database for rice genomics.</title>
        <authorList>
            <person name="Sakai H."/>
            <person name="Lee S.S."/>
            <person name="Tanaka T."/>
            <person name="Numa H."/>
            <person name="Kim J."/>
            <person name="Kawahara Y."/>
            <person name="Wakimoto H."/>
            <person name="Yang C.C."/>
            <person name="Iwamoto M."/>
            <person name="Abe T."/>
            <person name="Yamada Y."/>
            <person name="Muto A."/>
            <person name="Inokuchi H."/>
            <person name="Ikemura T."/>
            <person name="Matsumoto T."/>
            <person name="Sasaki T."/>
            <person name="Itoh T."/>
        </authorList>
    </citation>
    <scope>NUCLEOTIDE SEQUENCE [LARGE SCALE GENOMIC DNA]</scope>
    <source>
        <strain evidence="3">cv. Nipponbare</strain>
    </source>
</reference>
<organism evidence="2 3">
    <name type="scientific">Oryza sativa subsp. japonica</name>
    <name type="common">Rice</name>
    <dbReference type="NCBI Taxonomy" id="39947"/>
    <lineage>
        <taxon>Eukaryota</taxon>
        <taxon>Viridiplantae</taxon>
        <taxon>Streptophyta</taxon>
        <taxon>Embryophyta</taxon>
        <taxon>Tracheophyta</taxon>
        <taxon>Spermatophyta</taxon>
        <taxon>Magnoliopsida</taxon>
        <taxon>Liliopsida</taxon>
        <taxon>Poales</taxon>
        <taxon>Poaceae</taxon>
        <taxon>BOP clade</taxon>
        <taxon>Oryzoideae</taxon>
        <taxon>Oryzeae</taxon>
        <taxon>Oryzinae</taxon>
        <taxon>Oryza</taxon>
        <taxon>Oryza sativa</taxon>
    </lineage>
</organism>
<dbReference type="EMBL" id="AP014960">
    <property type="protein sequence ID" value="BAS88441.1"/>
    <property type="molecule type" value="Genomic_DNA"/>
</dbReference>
<reference evidence="2 3" key="3">
    <citation type="journal article" date="2013" name="Rice">
        <title>Improvement of the Oryza sativa Nipponbare reference genome using next generation sequence and optical map data.</title>
        <authorList>
            <person name="Kawahara Y."/>
            <person name="de la Bastide M."/>
            <person name="Hamilton J.P."/>
            <person name="Kanamori H."/>
            <person name="McCombie W.R."/>
            <person name="Ouyang S."/>
            <person name="Schwartz D.C."/>
            <person name="Tanaka T."/>
            <person name="Wu J."/>
            <person name="Zhou S."/>
            <person name="Childs K.L."/>
            <person name="Davidson R.M."/>
            <person name="Lin H."/>
            <person name="Quesada-Ocampo L."/>
            <person name="Vaillancourt B."/>
            <person name="Sakai H."/>
            <person name="Lee S.S."/>
            <person name="Kim J."/>
            <person name="Numa H."/>
            <person name="Itoh T."/>
            <person name="Buell C.R."/>
            <person name="Matsumoto T."/>
        </authorList>
    </citation>
    <scope>NUCLEOTIDE SEQUENCE [LARGE SCALE GENOMIC DNA]</scope>
    <source>
        <strain evidence="3">cv. Nipponbare</strain>
    </source>
</reference>
<gene>
    <name evidence="2" type="ordered locus">Os04g0295200</name>
    <name evidence="2" type="ORF">OSNPB_040295200</name>
</gene>
<dbReference type="AlphaFoldDB" id="A0A0N7KIS6"/>
<name>A0A0N7KIS6_ORYSJ</name>
<feature type="region of interest" description="Disordered" evidence="1">
    <location>
        <begin position="87"/>
        <end position="120"/>
    </location>
</feature>
<dbReference type="Gramene" id="Os04t0295200-01">
    <property type="protein sequence ID" value="Os04t0295200-01"/>
    <property type="gene ID" value="Os04g0295200"/>
</dbReference>
<reference evidence="3" key="1">
    <citation type="journal article" date="2005" name="Nature">
        <title>The map-based sequence of the rice genome.</title>
        <authorList>
            <consortium name="International rice genome sequencing project (IRGSP)"/>
            <person name="Matsumoto T."/>
            <person name="Wu J."/>
            <person name="Kanamori H."/>
            <person name="Katayose Y."/>
            <person name="Fujisawa M."/>
            <person name="Namiki N."/>
            <person name="Mizuno H."/>
            <person name="Yamamoto K."/>
            <person name="Antonio B.A."/>
            <person name="Baba T."/>
            <person name="Sakata K."/>
            <person name="Nagamura Y."/>
            <person name="Aoki H."/>
            <person name="Arikawa K."/>
            <person name="Arita K."/>
            <person name="Bito T."/>
            <person name="Chiden Y."/>
            <person name="Fujitsuka N."/>
            <person name="Fukunaka R."/>
            <person name="Hamada M."/>
            <person name="Harada C."/>
            <person name="Hayashi A."/>
            <person name="Hijishita S."/>
            <person name="Honda M."/>
            <person name="Hosokawa S."/>
            <person name="Ichikawa Y."/>
            <person name="Idonuma A."/>
            <person name="Iijima M."/>
            <person name="Ikeda M."/>
            <person name="Ikeno M."/>
            <person name="Ito K."/>
            <person name="Ito S."/>
            <person name="Ito T."/>
            <person name="Ito Y."/>
            <person name="Ito Y."/>
            <person name="Iwabuchi A."/>
            <person name="Kamiya K."/>
            <person name="Karasawa W."/>
            <person name="Kurita K."/>
            <person name="Katagiri S."/>
            <person name="Kikuta A."/>
            <person name="Kobayashi H."/>
            <person name="Kobayashi N."/>
            <person name="Machita K."/>
            <person name="Maehara T."/>
            <person name="Masukawa M."/>
            <person name="Mizubayashi T."/>
            <person name="Mukai Y."/>
            <person name="Nagasaki H."/>
            <person name="Nagata Y."/>
            <person name="Naito S."/>
            <person name="Nakashima M."/>
            <person name="Nakama Y."/>
            <person name="Nakamichi Y."/>
            <person name="Nakamura M."/>
            <person name="Meguro A."/>
            <person name="Negishi M."/>
            <person name="Ohta I."/>
            <person name="Ohta T."/>
            <person name="Okamoto M."/>
            <person name="Ono N."/>
            <person name="Saji S."/>
            <person name="Sakaguchi M."/>
            <person name="Sakai K."/>
            <person name="Shibata M."/>
            <person name="Shimokawa T."/>
            <person name="Song J."/>
            <person name="Takazaki Y."/>
            <person name="Terasawa K."/>
            <person name="Tsugane M."/>
            <person name="Tsuji K."/>
            <person name="Ueda S."/>
            <person name="Waki K."/>
            <person name="Yamagata H."/>
            <person name="Yamamoto M."/>
            <person name="Yamamoto S."/>
            <person name="Yamane H."/>
            <person name="Yoshiki S."/>
            <person name="Yoshihara R."/>
            <person name="Yukawa K."/>
            <person name="Zhong H."/>
            <person name="Yano M."/>
            <person name="Yuan Q."/>
            <person name="Ouyang S."/>
            <person name="Liu J."/>
            <person name="Jones K.M."/>
            <person name="Gansberger K."/>
            <person name="Moffat K."/>
            <person name="Hill J."/>
            <person name="Bera J."/>
            <person name="Fadrosh D."/>
            <person name="Jin S."/>
            <person name="Johri S."/>
            <person name="Kim M."/>
            <person name="Overton L."/>
            <person name="Reardon M."/>
            <person name="Tsitrin T."/>
            <person name="Vuong H."/>
            <person name="Weaver B."/>
            <person name="Ciecko A."/>
            <person name="Tallon L."/>
            <person name="Jackson J."/>
            <person name="Pai G."/>
            <person name="Aken S.V."/>
            <person name="Utterback T."/>
            <person name="Reidmuller S."/>
            <person name="Feldblyum T."/>
            <person name="Hsiao J."/>
            <person name="Zismann V."/>
            <person name="Iobst S."/>
            <person name="de Vazeille A.R."/>
            <person name="Buell C.R."/>
            <person name="Ying K."/>
            <person name="Li Y."/>
            <person name="Lu T."/>
            <person name="Huang Y."/>
            <person name="Zhao Q."/>
            <person name="Feng Q."/>
            <person name="Zhang L."/>
            <person name="Zhu J."/>
            <person name="Weng Q."/>
            <person name="Mu J."/>
            <person name="Lu Y."/>
            <person name="Fan D."/>
            <person name="Liu Y."/>
            <person name="Guan J."/>
            <person name="Zhang Y."/>
            <person name="Yu S."/>
            <person name="Liu X."/>
            <person name="Zhang Y."/>
            <person name="Hong G."/>
            <person name="Han B."/>
            <person name="Choisne N."/>
            <person name="Demange N."/>
            <person name="Orjeda G."/>
            <person name="Samain S."/>
            <person name="Cattolico L."/>
            <person name="Pelletier E."/>
            <person name="Couloux A."/>
            <person name="Segurens B."/>
            <person name="Wincker P."/>
            <person name="D'Hont A."/>
            <person name="Scarpelli C."/>
            <person name="Weissenbach J."/>
            <person name="Salanoubat M."/>
            <person name="Quetier F."/>
            <person name="Yu Y."/>
            <person name="Kim H.R."/>
            <person name="Rambo T."/>
            <person name="Currie J."/>
            <person name="Collura K."/>
            <person name="Luo M."/>
            <person name="Yang T."/>
            <person name="Ammiraju J.S.S."/>
            <person name="Engler F."/>
            <person name="Soderlund C."/>
            <person name="Wing R.A."/>
            <person name="Palmer L.E."/>
            <person name="de la Bastide M."/>
            <person name="Spiegel L."/>
            <person name="Nascimento L."/>
            <person name="Zutavern T."/>
            <person name="O'Shaughnessy A."/>
            <person name="Dike S."/>
            <person name="Dedhia N."/>
            <person name="Preston R."/>
            <person name="Balija V."/>
            <person name="McCombie W.R."/>
            <person name="Chow T."/>
            <person name="Chen H."/>
            <person name="Chung M."/>
            <person name="Chen C."/>
            <person name="Shaw J."/>
            <person name="Wu H."/>
            <person name="Hsiao K."/>
            <person name="Chao Y."/>
            <person name="Chu M."/>
            <person name="Cheng C."/>
            <person name="Hour A."/>
            <person name="Lee P."/>
            <person name="Lin S."/>
            <person name="Lin Y."/>
            <person name="Liou J."/>
            <person name="Liu S."/>
            <person name="Hsing Y."/>
            <person name="Raghuvanshi S."/>
            <person name="Mohanty A."/>
            <person name="Bharti A.K."/>
            <person name="Gaur A."/>
            <person name="Gupta V."/>
            <person name="Kumar D."/>
            <person name="Ravi V."/>
            <person name="Vij S."/>
            <person name="Kapur A."/>
            <person name="Khurana P."/>
            <person name="Khurana P."/>
            <person name="Khurana J.P."/>
            <person name="Tyagi A.K."/>
            <person name="Gaikwad K."/>
            <person name="Singh A."/>
            <person name="Dalal V."/>
            <person name="Srivastava S."/>
            <person name="Dixit A."/>
            <person name="Pal A.K."/>
            <person name="Ghazi I.A."/>
            <person name="Yadav M."/>
            <person name="Pandit A."/>
            <person name="Bhargava A."/>
            <person name="Sureshbabu K."/>
            <person name="Batra K."/>
            <person name="Sharma T.R."/>
            <person name="Mohapatra T."/>
            <person name="Singh N.K."/>
            <person name="Messing J."/>
            <person name="Nelson A.B."/>
            <person name="Fuks G."/>
            <person name="Kavchok S."/>
            <person name="Keizer G."/>
            <person name="Linton E."/>
            <person name="Llaca V."/>
            <person name="Song R."/>
            <person name="Tanyolac B."/>
            <person name="Young S."/>
            <person name="Ho-Il K."/>
            <person name="Hahn J.H."/>
            <person name="Sangsakoo G."/>
            <person name="Vanavichit A."/>
            <person name="de Mattos Luiz.A.T."/>
            <person name="Zimmer P.D."/>
            <person name="Malone G."/>
            <person name="Dellagostin O."/>
            <person name="de Oliveira A.C."/>
            <person name="Bevan M."/>
            <person name="Bancroft I."/>
            <person name="Minx P."/>
            <person name="Cordum H."/>
            <person name="Wilson R."/>
            <person name="Cheng Z."/>
            <person name="Jin W."/>
            <person name="Jiang J."/>
            <person name="Leong S.A."/>
            <person name="Iwama H."/>
            <person name="Gojobori T."/>
            <person name="Itoh T."/>
            <person name="Niimura Y."/>
            <person name="Fujii Y."/>
            <person name="Habara T."/>
            <person name="Sakai H."/>
            <person name="Sato Y."/>
            <person name="Wilson G."/>
            <person name="Kumar K."/>
            <person name="McCouch S."/>
            <person name="Juretic N."/>
            <person name="Hoen D."/>
            <person name="Wright S."/>
            <person name="Bruskiewich R."/>
            <person name="Bureau T."/>
            <person name="Miyao A."/>
            <person name="Hirochika H."/>
            <person name="Nishikawa T."/>
            <person name="Kadowaki K."/>
            <person name="Sugiura M."/>
            <person name="Burr B."/>
            <person name="Sasaki T."/>
        </authorList>
    </citation>
    <scope>NUCLEOTIDE SEQUENCE [LARGE SCALE GENOMIC DNA]</scope>
    <source>
        <strain evidence="3">cv. Nipponbare</strain>
    </source>
</reference>
<proteinExistence type="predicted"/>
<dbReference type="PaxDb" id="39947-A0A0N7KIS6"/>
<evidence type="ECO:0000313" key="3">
    <source>
        <dbReference type="Proteomes" id="UP000059680"/>
    </source>
</evidence>
<dbReference type="Proteomes" id="UP000059680">
    <property type="component" value="Chromosome 4"/>
</dbReference>
<evidence type="ECO:0000313" key="2">
    <source>
        <dbReference type="EMBL" id="BAS88441.1"/>
    </source>
</evidence>
<keyword evidence="3" id="KW-1185">Reference proteome</keyword>
<accession>A0A0N7KIS6</accession>
<dbReference type="InParanoid" id="A0A0N7KIS6"/>
<feature type="compositionally biased region" description="Basic residues" evidence="1">
    <location>
        <begin position="109"/>
        <end position="120"/>
    </location>
</feature>
<feature type="region of interest" description="Disordered" evidence="1">
    <location>
        <begin position="1"/>
        <end position="56"/>
    </location>
</feature>
<evidence type="ECO:0000256" key="1">
    <source>
        <dbReference type="SAM" id="MobiDB-lite"/>
    </source>
</evidence>
<protein>
    <submittedName>
        <fullName evidence="2">Os04g0295200 protein</fullName>
    </submittedName>
</protein>
<sequence>MSPTTTWALPPSPPPLSVRARDLRGGGCPAKATVTATPDALSSPSPPQPSTTASAPLPLSLLFPHLFPVHESDRREAAVPVVAADKAHAAGEEGVCDSRCTPSSPRRGNGTRRMARPWRS</sequence>